<accession>A0AAN0XZR8</accession>
<geneLocation type="plasmid" evidence="2 3">
    <name>unnamed1</name>
</geneLocation>
<keyword evidence="1" id="KW-0472">Membrane</keyword>
<feature type="transmembrane region" description="Helical" evidence="1">
    <location>
        <begin position="71"/>
        <end position="93"/>
    </location>
</feature>
<proteinExistence type="predicted"/>
<evidence type="ECO:0000313" key="2">
    <source>
        <dbReference type="EMBL" id="ANO35513.1"/>
    </source>
</evidence>
<dbReference type="RefSeq" id="WP_065211272.1">
    <property type="nucleotide sequence ID" value="NZ_CP016179.1"/>
</dbReference>
<evidence type="ECO:0000256" key="1">
    <source>
        <dbReference type="SAM" id="Phobius"/>
    </source>
</evidence>
<sequence>MAVSFGTVNSIALLITAMVVLYCTHIQFRIRKLWHQHTRVKEKLHIALIDYLVLWVLALIGVEMYSNHLELIGGFAYGFLAIGVIIAPLITIAQRTNIVLFNSTEIIGISCFGKDYIVVPFDKISKVEFRHAKGTSFKELTLYMGKTPEIRLTRGGRHHDSDLWFHVGKEFGESRDPRDW</sequence>
<keyword evidence="1" id="KW-1133">Transmembrane helix</keyword>
<protein>
    <submittedName>
        <fullName evidence="2">Uncharacterized protein</fullName>
    </submittedName>
</protein>
<name>A0AAN0XZR8_9VIBR</name>
<gene>
    <name evidence="2" type="ORF">A6E01_20075</name>
</gene>
<feature type="transmembrane region" description="Helical" evidence="1">
    <location>
        <begin position="6"/>
        <end position="23"/>
    </location>
</feature>
<dbReference type="Proteomes" id="UP000092018">
    <property type="component" value="Plasmid unnamed1"/>
</dbReference>
<keyword evidence="2" id="KW-0614">Plasmid</keyword>
<keyword evidence="1" id="KW-0812">Transmembrane</keyword>
<evidence type="ECO:0000313" key="3">
    <source>
        <dbReference type="Proteomes" id="UP000092018"/>
    </source>
</evidence>
<feature type="transmembrane region" description="Helical" evidence="1">
    <location>
        <begin position="44"/>
        <end position="65"/>
    </location>
</feature>
<dbReference type="EMBL" id="CP016179">
    <property type="protein sequence ID" value="ANO35513.1"/>
    <property type="molecule type" value="Genomic_DNA"/>
</dbReference>
<reference evidence="2 3" key="1">
    <citation type="submission" date="2016-06" db="EMBL/GenBank/DDBJ databases">
        <title>Adaptive Radiation by Waves of Gene Transfer Leads to Fine-Scale Resource Partitioning in Marine Microbes.</title>
        <authorList>
            <person name="Hehemann J.-H."/>
            <person name="Arevalo P."/>
            <person name="Datta M.S."/>
            <person name="Yu X."/>
            <person name="Corzett C."/>
            <person name="Henschel A."/>
            <person name="Preheim S.P."/>
            <person name="Timberlake S."/>
            <person name="Alm E.J."/>
            <person name="Polz M.F."/>
        </authorList>
    </citation>
    <scope>NUCLEOTIDE SEQUENCE [LARGE SCALE GENOMIC DNA]</scope>
    <source>
        <strain evidence="2 3">FF50</strain>
        <plasmid evidence="2 3">unnamed1</plasmid>
    </source>
</reference>
<dbReference type="KEGG" id="vbr:A6E01_20075"/>
<dbReference type="AlphaFoldDB" id="A0AAN0XZR8"/>
<organism evidence="2 3">
    <name type="scientific">Vibrio breoganii</name>
    <dbReference type="NCBI Taxonomy" id="553239"/>
    <lineage>
        <taxon>Bacteria</taxon>
        <taxon>Pseudomonadati</taxon>
        <taxon>Pseudomonadota</taxon>
        <taxon>Gammaproteobacteria</taxon>
        <taxon>Vibrionales</taxon>
        <taxon>Vibrionaceae</taxon>
        <taxon>Vibrio</taxon>
    </lineage>
</organism>